<feature type="compositionally biased region" description="Basic and acidic residues" evidence="1">
    <location>
        <begin position="185"/>
        <end position="205"/>
    </location>
</feature>
<comment type="caution">
    <text evidence="2">The sequence shown here is derived from an EMBL/GenBank/DDBJ whole genome shotgun (WGS) entry which is preliminary data.</text>
</comment>
<feature type="compositionally biased region" description="Basic and acidic residues" evidence="1">
    <location>
        <begin position="99"/>
        <end position="111"/>
    </location>
</feature>
<feature type="compositionally biased region" description="Polar residues" evidence="1">
    <location>
        <begin position="308"/>
        <end position="324"/>
    </location>
</feature>
<dbReference type="PANTHER" id="PTHR39606:SF1">
    <property type="entry name" value="CELL SURFACE PROTEIN"/>
    <property type="match status" value="1"/>
</dbReference>
<feature type="compositionally biased region" description="Basic and acidic residues" evidence="1">
    <location>
        <begin position="230"/>
        <end position="242"/>
    </location>
</feature>
<feature type="region of interest" description="Disordered" evidence="1">
    <location>
        <begin position="79"/>
        <end position="381"/>
    </location>
</feature>
<feature type="compositionally biased region" description="Polar residues" evidence="1">
    <location>
        <begin position="113"/>
        <end position="127"/>
    </location>
</feature>
<organism evidence="2 3">
    <name type="scientific">Alternaria panax</name>
    <dbReference type="NCBI Taxonomy" id="48097"/>
    <lineage>
        <taxon>Eukaryota</taxon>
        <taxon>Fungi</taxon>
        <taxon>Dikarya</taxon>
        <taxon>Ascomycota</taxon>
        <taxon>Pezizomycotina</taxon>
        <taxon>Dothideomycetes</taxon>
        <taxon>Pleosporomycetidae</taxon>
        <taxon>Pleosporales</taxon>
        <taxon>Pleosporineae</taxon>
        <taxon>Pleosporaceae</taxon>
        <taxon>Alternaria</taxon>
        <taxon>Alternaria sect. Panax</taxon>
    </lineage>
</organism>
<evidence type="ECO:0000313" key="2">
    <source>
        <dbReference type="EMBL" id="KAG9192717.1"/>
    </source>
</evidence>
<feature type="compositionally biased region" description="Basic and acidic residues" evidence="1">
    <location>
        <begin position="265"/>
        <end position="274"/>
    </location>
</feature>
<reference evidence="2" key="1">
    <citation type="submission" date="2021-07" db="EMBL/GenBank/DDBJ databases">
        <title>Genome Resource of American Ginseng Black Spot Pathogen Alternaria panax.</title>
        <authorList>
            <person name="Qiu C."/>
            <person name="Wang W."/>
            <person name="Liu Z."/>
        </authorList>
    </citation>
    <scope>NUCLEOTIDE SEQUENCE</scope>
    <source>
        <strain evidence="2">BNCC115425</strain>
    </source>
</reference>
<keyword evidence="3" id="KW-1185">Reference proteome</keyword>
<accession>A0AAD4IDF2</accession>
<protein>
    <submittedName>
        <fullName evidence="2">Uncharacterized protein</fullName>
    </submittedName>
</protein>
<dbReference type="Proteomes" id="UP001199106">
    <property type="component" value="Unassembled WGS sequence"/>
</dbReference>
<name>A0AAD4IDF2_9PLEO</name>
<dbReference type="AlphaFoldDB" id="A0AAD4IDF2"/>
<feature type="compositionally biased region" description="Basic and acidic residues" evidence="1">
    <location>
        <begin position="130"/>
        <end position="143"/>
    </location>
</feature>
<dbReference type="EMBL" id="JAANER010000003">
    <property type="protein sequence ID" value="KAG9192717.1"/>
    <property type="molecule type" value="Genomic_DNA"/>
</dbReference>
<gene>
    <name evidence="2" type="ORF">G6011_11451</name>
</gene>
<evidence type="ECO:0000256" key="1">
    <source>
        <dbReference type="SAM" id="MobiDB-lite"/>
    </source>
</evidence>
<evidence type="ECO:0000313" key="3">
    <source>
        <dbReference type="Proteomes" id="UP001199106"/>
    </source>
</evidence>
<dbReference type="PANTHER" id="PTHR39606">
    <property type="entry name" value="SURFACE PROTEIN, PUTATIVE-RELATED"/>
    <property type="match status" value="1"/>
</dbReference>
<feature type="compositionally biased region" description="Low complexity" evidence="1">
    <location>
        <begin position="79"/>
        <end position="94"/>
    </location>
</feature>
<proteinExistence type="predicted"/>
<sequence>MTLGDSIRKGVGMVHGTGEAIRGNAMAIVDEASGDKASATKNQEIANKGVDEWDRGYRGHPASAGVTPVDTDAHRERMNTTGTTSTNYGSHNSNIGNKLDPRYDSDMDHRGTATGSTNAGPHSTNVGNKLDPRVDSDVDHRADPTSNVGGTGYETPHPCSSLPTTQTDGTAEKDFAWQPSQGFDDAWHPPHEHHHGPDPLHEHRGSIGGSSGLEAAKKLDPVFAAGPDEESMKYADHPDIHRLRGSISGASGLEAAQKLDPPEEATAHLTDEVSARSPGYSQPDPSYHQPKPTHQSSVLNMLERDVDSQQYHPPNRVTTESMSQYDERYKNPAQSESGRYSPDSDDGLHRQSRRPSRKFSSQRLKCLESIGSVPGSKLKDG</sequence>